<dbReference type="Proteomes" id="UP000185596">
    <property type="component" value="Unassembled WGS sequence"/>
</dbReference>
<reference evidence="3 4" key="1">
    <citation type="submission" date="2016-12" db="EMBL/GenBank/DDBJ databases">
        <title>The draft genome sequence of Actinophytocola sp. 11-183.</title>
        <authorList>
            <person name="Wang W."/>
            <person name="Yuan L."/>
        </authorList>
    </citation>
    <scope>NUCLEOTIDE SEQUENCE [LARGE SCALE GENOMIC DNA]</scope>
    <source>
        <strain evidence="3 4">11-183</strain>
    </source>
</reference>
<proteinExistence type="predicted"/>
<dbReference type="PANTHER" id="PTHR19328">
    <property type="entry name" value="HEDGEHOG-INTERACTING PROTEIN"/>
    <property type="match status" value="1"/>
</dbReference>
<name>A0A1Q8CQX1_9PSEU</name>
<dbReference type="PROSITE" id="PS51318">
    <property type="entry name" value="TAT"/>
    <property type="match status" value="1"/>
</dbReference>
<dbReference type="InterPro" id="IPR011041">
    <property type="entry name" value="Quinoprot_gluc/sorb_DH_b-prop"/>
</dbReference>
<dbReference type="Pfam" id="PF07995">
    <property type="entry name" value="GSDH"/>
    <property type="match status" value="1"/>
</dbReference>
<comment type="caution">
    <text evidence="3">The sequence shown here is derived from an EMBL/GenBank/DDBJ whole genome shotgun (WGS) entry which is preliminary data.</text>
</comment>
<accession>A0A1Q8CQX1</accession>
<keyword evidence="1" id="KW-0732">Signal</keyword>
<dbReference type="SUPFAM" id="SSF50952">
    <property type="entry name" value="Soluble quinoprotein glucose dehydrogenase"/>
    <property type="match status" value="1"/>
</dbReference>
<dbReference type="Gene3D" id="2.120.10.30">
    <property type="entry name" value="TolB, C-terminal domain"/>
    <property type="match status" value="1"/>
</dbReference>
<dbReference type="PANTHER" id="PTHR19328:SF13">
    <property type="entry name" value="HIPL1 PROTEIN"/>
    <property type="match status" value="1"/>
</dbReference>
<evidence type="ECO:0000259" key="2">
    <source>
        <dbReference type="Pfam" id="PF07995"/>
    </source>
</evidence>
<dbReference type="InterPro" id="IPR011042">
    <property type="entry name" value="6-blade_b-propeller_TolB-like"/>
</dbReference>
<evidence type="ECO:0000256" key="1">
    <source>
        <dbReference type="SAM" id="SignalP"/>
    </source>
</evidence>
<evidence type="ECO:0000313" key="4">
    <source>
        <dbReference type="Proteomes" id="UP000185596"/>
    </source>
</evidence>
<sequence length="687" mass="75147">MSFSRRLLVPIAAAVLTGSLVGTPSAAAQADEPIQDPLPDPVPSSLGITVEEFAQFPKTEPVPAPTDQRLVRHARINHLGEIPDGSGRMYVPDLNGRMYLLGDDGVPHLYLDVGAEFAPEFISGRGLGSGSGFITFHPDFARNGKFYTVHTEWGAGLDEPTTHPEQPGAEFHGIVTEWTADDPAADVFSGTRRQVLRLGFFGRIHGLQQIDFNPTARRGSPDHGILYIAAGDGGLGATTTDPQDPTTPYGKLLRIDPLGTDGPGGTYGIPPDNPFAGEDGVLDEIYALGMRDPHRFSWDPAAGNRIFLGHIGEHRVEAVYDVRPGDNFGWSEREGPFVFKRGDPVCGVYPLPEDDEQYGYTYPVAAFDHNPPPGHPLCSDSGHAISGGFVYRGHDVPQLRGKYVFTDLVDGRIFYTEASEMRRGRPMAQIHQLMVYTPDGVRTTMRELAGDTRVDLRFGRDAEGELYLLAKANGKVWKVVGAKRFAACATGHTTVRANDARDWTPLTPEKWDFRHGQAILTSPGEAPPGPRRPFEYAVLSDGPAFANSRTSARVRLDTPVEVTNRDVVILFGYQSDTRFYYAHLSTDNTIYPHNGIFVVNDADRVRIDDQWDEALSRGAPPSITDTRWHDVRVTHCASSGEIAVHVDGTLVMTAVDRTFAEGRTGFGSFDNIGRTSHFATTGTAVRR</sequence>
<gene>
    <name evidence="3" type="ORF">BU204_14930</name>
</gene>
<feature type="domain" description="Glucose/Sorbosone dehydrogenase" evidence="2">
    <location>
        <begin position="130"/>
        <end position="421"/>
    </location>
</feature>
<organism evidence="3 4">
    <name type="scientific">Actinophytocola xanthii</name>
    <dbReference type="NCBI Taxonomy" id="1912961"/>
    <lineage>
        <taxon>Bacteria</taxon>
        <taxon>Bacillati</taxon>
        <taxon>Actinomycetota</taxon>
        <taxon>Actinomycetes</taxon>
        <taxon>Pseudonocardiales</taxon>
        <taxon>Pseudonocardiaceae</taxon>
    </lineage>
</organism>
<dbReference type="Gene3D" id="2.60.120.560">
    <property type="entry name" value="Exo-inulinase, domain 1"/>
    <property type="match status" value="1"/>
</dbReference>
<dbReference type="STRING" id="1912961.BU204_14930"/>
<protein>
    <recommendedName>
        <fullName evidence="2">Glucose/Sorbosone dehydrogenase domain-containing protein</fullName>
    </recommendedName>
</protein>
<feature type="signal peptide" evidence="1">
    <location>
        <begin position="1"/>
        <end position="30"/>
    </location>
</feature>
<dbReference type="EMBL" id="MSIE01000025">
    <property type="protein sequence ID" value="OLF16760.1"/>
    <property type="molecule type" value="Genomic_DNA"/>
</dbReference>
<evidence type="ECO:0000313" key="3">
    <source>
        <dbReference type="EMBL" id="OLF16760.1"/>
    </source>
</evidence>
<dbReference type="AlphaFoldDB" id="A0A1Q8CQX1"/>
<feature type="chain" id="PRO_5039398354" description="Glucose/Sorbosone dehydrogenase domain-containing protein" evidence="1">
    <location>
        <begin position="31"/>
        <end position="687"/>
    </location>
</feature>
<dbReference type="InterPro" id="IPR012938">
    <property type="entry name" value="Glc/Sorbosone_DH"/>
</dbReference>
<dbReference type="InterPro" id="IPR006311">
    <property type="entry name" value="TAT_signal"/>
</dbReference>
<keyword evidence="4" id="KW-1185">Reference proteome</keyword>